<proteinExistence type="predicted"/>
<evidence type="ECO:0000313" key="2">
    <source>
        <dbReference type="Proteomes" id="UP001530400"/>
    </source>
</evidence>
<organism evidence="1 2">
    <name type="scientific">Cyclotella atomus</name>
    <dbReference type="NCBI Taxonomy" id="382360"/>
    <lineage>
        <taxon>Eukaryota</taxon>
        <taxon>Sar</taxon>
        <taxon>Stramenopiles</taxon>
        <taxon>Ochrophyta</taxon>
        <taxon>Bacillariophyta</taxon>
        <taxon>Coscinodiscophyceae</taxon>
        <taxon>Thalassiosirophycidae</taxon>
        <taxon>Stephanodiscales</taxon>
        <taxon>Stephanodiscaceae</taxon>
        <taxon>Cyclotella</taxon>
    </lineage>
</organism>
<gene>
    <name evidence="1" type="ORF">ACHAWO_010831</name>
</gene>
<keyword evidence="2" id="KW-1185">Reference proteome</keyword>
<comment type="caution">
    <text evidence="1">The sequence shown here is derived from an EMBL/GenBank/DDBJ whole genome shotgun (WGS) entry which is preliminary data.</text>
</comment>
<accession>A0ABD3QCM5</accession>
<dbReference type="Proteomes" id="UP001530400">
    <property type="component" value="Unassembled WGS sequence"/>
</dbReference>
<dbReference type="EMBL" id="JALLPJ020000230">
    <property type="protein sequence ID" value="KAL3798087.1"/>
    <property type="molecule type" value="Genomic_DNA"/>
</dbReference>
<dbReference type="AlphaFoldDB" id="A0ABD3QCM5"/>
<protein>
    <submittedName>
        <fullName evidence="1">Uncharacterized protein</fullName>
    </submittedName>
</protein>
<reference evidence="1 2" key="1">
    <citation type="submission" date="2024-10" db="EMBL/GenBank/DDBJ databases">
        <title>Updated reference genomes for cyclostephanoid diatoms.</title>
        <authorList>
            <person name="Roberts W.R."/>
            <person name="Alverson A.J."/>
        </authorList>
    </citation>
    <scope>NUCLEOTIDE SEQUENCE [LARGE SCALE GENOMIC DNA]</scope>
    <source>
        <strain evidence="1 2">AJA010-31</strain>
    </source>
</reference>
<dbReference type="PROSITE" id="PS50096">
    <property type="entry name" value="IQ"/>
    <property type="match status" value="1"/>
</dbReference>
<name>A0ABD3QCM5_9STRA</name>
<sequence length="766" mass="89572">MDHSETENLDCKHRLDRWELVRSIIQHSLESNNSQSRMDKGGSLANIVLHLPDITKTDASTLRRAIGVELGEELAEEYSKRLHRAFVRNGESDKKLDACDQVYPPRKVVVDARYIISTYKAAISAGTAFHNPRRLLFALLSDYAVESEVANRWHIDDVLGLISIASISEDESMCTAGMLRESIHRHSKTKGSFVTLELLTDALTPIILDSFRAQVLGKMTSNQRLDVLAVEEDVALRSFVKQSKKIGLQRMLQYRHRRMRKLFFLWRLECFVSKRMKRRKKRQIIRAWSEETRSSRLRAFYQTLSSILYNKSWRLFWLRAMKIKRCFVSNEQKRIISGFGHVRRCIAQVSIRQAIASWLEYVRCNQNEDKAIAWNDRKLLCRCFSLYRKRANQQIELRRSGRYATMQMGYIEEYLGSINAERARARFQERLQQRRTMLAIDRDNANIIQDAARRRTAIQKQVDADLVGWQQNQRKLRLKSDLRRLNDLFESKWATKQAEALSASEEEINKWVASEEFVDLCTKKEKEMMRAISLGSGVRNDQENTINNPSAIAYSILDGHLAGAKICADEFLHCFMTDTIDLDHLQTALDTCTVALSTEQVLEIFNGLSSTLVESHNQKVILLKDLSKYRELSNEYIAPEGAPWKMYVCPSKQELLFHCVVTNEKIFESDINKKHIKRIVRENSLSFEMKFRRDIFRQKCKARQLMLQHYRARQIQNMYRRWRSRRRIQRGRKVVDPIFCQLSLEDLVAMSITDVLLLEWSTIKMF</sequence>
<evidence type="ECO:0000313" key="1">
    <source>
        <dbReference type="EMBL" id="KAL3798087.1"/>
    </source>
</evidence>